<dbReference type="AlphaFoldDB" id="A0A256F456"/>
<name>A0A256F456_9HYPH</name>
<evidence type="ECO:0000313" key="1">
    <source>
        <dbReference type="EMBL" id="OYR09201.1"/>
    </source>
</evidence>
<dbReference type="EMBL" id="NNRL01000164">
    <property type="protein sequence ID" value="OYR09201.1"/>
    <property type="molecule type" value="Genomic_DNA"/>
</dbReference>
<reference evidence="1 2" key="1">
    <citation type="submission" date="2017-07" db="EMBL/GenBank/DDBJ databases">
        <title>Phylogenetic study on the rhizospheric bacterium Ochrobactrum sp. A44.</title>
        <authorList>
            <person name="Krzyzanowska D.M."/>
            <person name="Ossowicki A."/>
            <person name="Rajewska M."/>
            <person name="Maciag T."/>
            <person name="Kaczynski Z."/>
            <person name="Czerwicka M."/>
            <person name="Jafra S."/>
        </authorList>
    </citation>
    <scope>NUCLEOTIDE SEQUENCE [LARGE SCALE GENOMIC DNA]</scope>
    <source>
        <strain evidence="1 2">OgA9a</strain>
    </source>
</reference>
<proteinExistence type="predicted"/>
<accession>A0A256F456</accession>
<comment type="caution">
    <text evidence="1">The sequence shown here is derived from an EMBL/GenBank/DDBJ whole genome shotgun (WGS) entry which is preliminary data.</text>
</comment>
<dbReference type="RefSeq" id="WP_094542024.1">
    <property type="nucleotide sequence ID" value="NZ_JBHEER010000001.1"/>
</dbReference>
<dbReference type="Proteomes" id="UP000216478">
    <property type="component" value="Unassembled WGS sequence"/>
</dbReference>
<sequence length="97" mass="10688">MTDNLNIEVFAQDAVAVIEAETVFEGIRFASGDLLTIELERPRRSFAVVRRIGEQIDVMSLHSDRESAVRHAKAIVDLIKEERSLDGDAPKAGGPVQ</sequence>
<protein>
    <submittedName>
        <fullName evidence="1">Uncharacterized protein</fullName>
    </submittedName>
</protein>
<organism evidence="1 2">
    <name type="scientific">Brucella grignonensis</name>
    <dbReference type="NCBI Taxonomy" id="94627"/>
    <lineage>
        <taxon>Bacteria</taxon>
        <taxon>Pseudomonadati</taxon>
        <taxon>Pseudomonadota</taxon>
        <taxon>Alphaproteobacteria</taxon>
        <taxon>Hyphomicrobiales</taxon>
        <taxon>Brucellaceae</taxon>
        <taxon>Brucella/Ochrobactrum group</taxon>
        <taxon>Brucella</taxon>
    </lineage>
</organism>
<gene>
    <name evidence="1" type="ORF">CEV33_2930</name>
</gene>
<keyword evidence="2" id="KW-1185">Reference proteome</keyword>
<evidence type="ECO:0000313" key="2">
    <source>
        <dbReference type="Proteomes" id="UP000216478"/>
    </source>
</evidence>